<evidence type="ECO:0000313" key="3">
    <source>
        <dbReference type="EMBL" id="BAU31654.1"/>
    </source>
</evidence>
<accession>A0A0U5BN80</accession>
<dbReference type="RefSeq" id="WP_197702249.1">
    <property type="nucleotide sequence ID" value="NZ_AP017315.1"/>
</dbReference>
<feature type="domain" description="HNH nuclease" evidence="1">
    <location>
        <begin position="372"/>
        <end position="419"/>
    </location>
</feature>
<dbReference type="AlphaFoldDB" id="A0A0U5BN80"/>
<reference evidence="3 4" key="2">
    <citation type="submission" date="2016-01" db="EMBL/GenBank/DDBJ databases">
        <title>Microcella alkaliphila JAM AC0309 whole genome shotgun sequence.</title>
        <authorList>
            <person name="Kurata A."/>
            <person name="Hirose Y."/>
            <person name="Kishimoto N."/>
            <person name="Kobayashi T."/>
        </authorList>
    </citation>
    <scope>NUCLEOTIDE SEQUENCE [LARGE SCALE GENOMIC DNA]</scope>
    <source>
        <strain evidence="3 4">JAM AC0309</strain>
    </source>
</reference>
<feature type="domain" description="PvuRts1 I-like SET and RING associated" evidence="2">
    <location>
        <begin position="164"/>
        <end position="295"/>
    </location>
</feature>
<sequence>MAQKTDGTEVPRANALQLWADAAYEKLEEVAGHYNDVIAYKDLALHVQAVTGVSTTQLIMNWIGPVLELVARRATDAEEPPLTSLCVHADGTIGIGYERAPKFAPPESLKDVEALAAAHRLLCYRRYAADLPADGGSPTLTPQVSIRRRASDELGANGEWLDALIEKGHLSVNDRVTFSTHVEVAGLFGKQYKGHQAATIRLDPTTEVWFPKLYKNGDWDNSLSDDGGVITMQHVPGGNYGSVMQAAEVRRTVVTFGHIKPKSGPRYYAFLGVFEGDPIASSPTTWIHRQVADAIAFDGIGGLHFELRGARVLHDDQVAEFSDADPALVIEYEARLTSGQYFVDDEVGATRVRGSAQRVFAKAVKESYGWECAVTGIKTPAFLVASHIVPWSVDKNIRIDPSNGICLSTFVDRAFDAGFLEIRSNGRTAVRWERVRDDPILKTELSKIDDVEIAKPQANPPDPTKLIRRIELGF</sequence>
<dbReference type="EMBL" id="AP017315">
    <property type="protein sequence ID" value="BAU31654.1"/>
    <property type="molecule type" value="Genomic_DNA"/>
</dbReference>
<evidence type="ECO:0000259" key="1">
    <source>
        <dbReference type="Pfam" id="PF13391"/>
    </source>
</evidence>
<dbReference type="KEGG" id="malk:MalAC0309_0787"/>
<evidence type="ECO:0008006" key="5">
    <source>
        <dbReference type="Google" id="ProtNLM"/>
    </source>
</evidence>
<protein>
    <recommendedName>
        <fullName evidence="5">HNH endonuclease</fullName>
    </recommendedName>
</protein>
<dbReference type="InterPro" id="IPR003615">
    <property type="entry name" value="HNH_nuc"/>
</dbReference>
<name>A0A0U5BN80_9MICO</name>
<dbReference type="Pfam" id="PF18491">
    <property type="entry name" value="SRA"/>
    <property type="match status" value="1"/>
</dbReference>
<evidence type="ECO:0000313" key="4">
    <source>
        <dbReference type="Proteomes" id="UP000218965"/>
    </source>
</evidence>
<evidence type="ECO:0000259" key="2">
    <source>
        <dbReference type="Pfam" id="PF18491"/>
    </source>
</evidence>
<dbReference type="Proteomes" id="UP000218965">
    <property type="component" value="Chromosome"/>
</dbReference>
<organism evidence="3 4">
    <name type="scientific">Microcella alkaliphila</name>
    <dbReference type="NCBI Taxonomy" id="279828"/>
    <lineage>
        <taxon>Bacteria</taxon>
        <taxon>Bacillati</taxon>
        <taxon>Actinomycetota</taxon>
        <taxon>Actinomycetes</taxon>
        <taxon>Micrococcales</taxon>
        <taxon>Microbacteriaceae</taxon>
        <taxon>Microcella</taxon>
    </lineage>
</organism>
<gene>
    <name evidence="3" type="ORF">MalAC0309_0787</name>
</gene>
<proteinExistence type="predicted"/>
<dbReference type="InterPro" id="IPR040674">
    <property type="entry name" value="PvuRts1I-like_SRA"/>
</dbReference>
<reference evidence="4" key="1">
    <citation type="submission" date="2015-12" db="EMBL/GenBank/DDBJ databases">
        <authorList>
            <person name="Shamseldin A."/>
            <person name="Moawad H."/>
            <person name="Abd El-Rahim W.M."/>
            <person name="Sadowsky M.J."/>
        </authorList>
    </citation>
    <scope>NUCLEOTIDE SEQUENCE [LARGE SCALE GENOMIC DNA]</scope>
    <source>
        <strain evidence="4">JAM AC0309</strain>
    </source>
</reference>
<dbReference type="Pfam" id="PF13391">
    <property type="entry name" value="HNH_2"/>
    <property type="match status" value="1"/>
</dbReference>